<proteinExistence type="predicted"/>
<dbReference type="SUPFAM" id="SSF52540">
    <property type="entry name" value="P-loop containing nucleoside triphosphate hydrolases"/>
    <property type="match status" value="1"/>
</dbReference>
<protein>
    <submittedName>
        <fullName evidence="1">Uncharacterized protein</fullName>
    </submittedName>
</protein>
<gene>
    <name evidence="1" type="ORF">K402DRAFT_228364</name>
</gene>
<evidence type="ECO:0000313" key="2">
    <source>
        <dbReference type="Proteomes" id="UP000800041"/>
    </source>
</evidence>
<dbReference type="Proteomes" id="UP000800041">
    <property type="component" value="Unassembled WGS sequence"/>
</dbReference>
<dbReference type="InterPro" id="IPR027417">
    <property type="entry name" value="P-loop_NTPase"/>
</dbReference>
<dbReference type="OrthoDB" id="4459045at2759"/>
<dbReference type="AlphaFoldDB" id="A0A6G1HB23"/>
<keyword evidence="2" id="KW-1185">Reference proteome</keyword>
<reference evidence="1" key="1">
    <citation type="journal article" date="2020" name="Stud. Mycol.">
        <title>101 Dothideomycetes genomes: a test case for predicting lifestyles and emergence of pathogens.</title>
        <authorList>
            <person name="Haridas S."/>
            <person name="Albert R."/>
            <person name="Binder M."/>
            <person name="Bloem J."/>
            <person name="Labutti K."/>
            <person name="Salamov A."/>
            <person name="Andreopoulos B."/>
            <person name="Baker S."/>
            <person name="Barry K."/>
            <person name="Bills G."/>
            <person name="Bluhm B."/>
            <person name="Cannon C."/>
            <person name="Castanera R."/>
            <person name="Culley D."/>
            <person name="Daum C."/>
            <person name="Ezra D."/>
            <person name="Gonzalez J."/>
            <person name="Henrissat B."/>
            <person name="Kuo A."/>
            <person name="Liang C."/>
            <person name="Lipzen A."/>
            <person name="Lutzoni F."/>
            <person name="Magnuson J."/>
            <person name="Mondo S."/>
            <person name="Nolan M."/>
            <person name="Ohm R."/>
            <person name="Pangilinan J."/>
            <person name="Park H.-J."/>
            <person name="Ramirez L."/>
            <person name="Alfaro M."/>
            <person name="Sun H."/>
            <person name="Tritt A."/>
            <person name="Yoshinaga Y."/>
            <person name="Zwiers L.-H."/>
            <person name="Turgeon B."/>
            <person name="Goodwin S."/>
            <person name="Spatafora J."/>
            <person name="Crous P."/>
            <person name="Grigoriev I."/>
        </authorList>
    </citation>
    <scope>NUCLEOTIDE SEQUENCE</scope>
    <source>
        <strain evidence="1">CBS 113979</strain>
    </source>
</reference>
<sequence>MTDLVKRFTHSARNVMVWVGSYEMGAEGTNLQRGAAIVVCLQHDLSEAIQDQAILRTCRLGQKKNQHVAYYLLEGSTDLALMMWRLKKDYVMKWAFLGTGQDTDDLELTSIKLGSDDDEERVVNLQKFLVGGGGTMADLDAVLARNSDKSTGKGQETRGEKEETPSLDLLSVIRVKIIEASMKGASWDEPDIWKLRSDYVFAYQACMQQGNDLSQFETIDALQEEFD</sequence>
<name>A0A6G1HB23_9PEZI</name>
<accession>A0A6G1HB23</accession>
<organism evidence="1 2">
    <name type="scientific">Aulographum hederae CBS 113979</name>
    <dbReference type="NCBI Taxonomy" id="1176131"/>
    <lineage>
        <taxon>Eukaryota</taxon>
        <taxon>Fungi</taxon>
        <taxon>Dikarya</taxon>
        <taxon>Ascomycota</taxon>
        <taxon>Pezizomycotina</taxon>
        <taxon>Dothideomycetes</taxon>
        <taxon>Pleosporomycetidae</taxon>
        <taxon>Aulographales</taxon>
        <taxon>Aulographaceae</taxon>
    </lineage>
</organism>
<dbReference type="EMBL" id="ML977142">
    <property type="protein sequence ID" value="KAF1990411.1"/>
    <property type="molecule type" value="Genomic_DNA"/>
</dbReference>
<dbReference type="Gene3D" id="3.40.50.300">
    <property type="entry name" value="P-loop containing nucleotide triphosphate hydrolases"/>
    <property type="match status" value="1"/>
</dbReference>
<evidence type="ECO:0000313" key="1">
    <source>
        <dbReference type="EMBL" id="KAF1990411.1"/>
    </source>
</evidence>